<evidence type="ECO:0000256" key="4">
    <source>
        <dbReference type="ARBA" id="ARBA00023239"/>
    </source>
</evidence>
<dbReference type="GO" id="GO:0001653">
    <property type="term" value="F:peptide receptor activity"/>
    <property type="evidence" value="ECO:0007669"/>
    <property type="project" value="TreeGrafter"/>
</dbReference>
<proteinExistence type="predicted"/>
<evidence type="ECO:0000256" key="1">
    <source>
        <dbReference type="ARBA" id="ARBA00001436"/>
    </source>
</evidence>
<dbReference type="InterPro" id="IPR011009">
    <property type="entry name" value="Kinase-like_dom_sf"/>
</dbReference>
<name>A0A914EFQ8_9BILA</name>
<dbReference type="PROSITE" id="PS50011">
    <property type="entry name" value="PROTEIN_KINASE_DOM"/>
    <property type="match status" value="1"/>
</dbReference>
<dbReference type="SUPFAM" id="SSF56112">
    <property type="entry name" value="Protein kinase-like (PK-like)"/>
    <property type="match status" value="1"/>
</dbReference>
<dbReference type="GO" id="GO:0004672">
    <property type="term" value="F:protein kinase activity"/>
    <property type="evidence" value="ECO:0007669"/>
    <property type="project" value="InterPro"/>
</dbReference>
<dbReference type="GO" id="GO:0005524">
    <property type="term" value="F:ATP binding"/>
    <property type="evidence" value="ECO:0007669"/>
    <property type="project" value="InterPro"/>
</dbReference>
<accession>A0A914EFQ8</accession>
<protein>
    <recommendedName>
        <fullName evidence="2">guanylate cyclase</fullName>
        <ecNumber evidence="2">4.6.1.2</ecNumber>
    </recommendedName>
</protein>
<evidence type="ECO:0000313" key="9">
    <source>
        <dbReference type="WBParaSite" id="ACRNAN_scaffold7993.g32068.t1"/>
    </source>
</evidence>
<reference evidence="9" key="1">
    <citation type="submission" date="2022-11" db="UniProtKB">
        <authorList>
            <consortium name="WormBaseParasite"/>
        </authorList>
    </citation>
    <scope>IDENTIFICATION</scope>
</reference>
<dbReference type="InterPro" id="IPR028082">
    <property type="entry name" value="Peripla_BP_I"/>
</dbReference>
<dbReference type="GO" id="GO:0004383">
    <property type="term" value="F:guanylate cyclase activity"/>
    <property type="evidence" value="ECO:0007669"/>
    <property type="project" value="UniProtKB-EC"/>
</dbReference>
<dbReference type="InterPro" id="IPR001245">
    <property type="entry name" value="Ser-Thr/Tyr_kinase_cat_dom"/>
</dbReference>
<keyword evidence="5" id="KW-0141">cGMP biosynthesis</keyword>
<evidence type="ECO:0000259" key="7">
    <source>
        <dbReference type="PROSITE" id="PS50011"/>
    </source>
</evidence>
<dbReference type="GO" id="GO:0007168">
    <property type="term" value="P:receptor guanylyl cyclase signaling pathway"/>
    <property type="evidence" value="ECO:0007669"/>
    <property type="project" value="TreeGrafter"/>
</dbReference>
<keyword evidence="3" id="KW-0547">Nucleotide-binding</keyword>
<dbReference type="InterPro" id="IPR050401">
    <property type="entry name" value="Cyclic_nucleotide_synthase"/>
</dbReference>
<evidence type="ECO:0000256" key="2">
    <source>
        <dbReference type="ARBA" id="ARBA00012202"/>
    </source>
</evidence>
<evidence type="ECO:0000256" key="5">
    <source>
        <dbReference type="ARBA" id="ARBA00023293"/>
    </source>
</evidence>
<evidence type="ECO:0000313" key="8">
    <source>
        <dbReference type="Proteomes" id="UP000887540"/>
    </source>
</evidence>
<keyword evidence="6" id="KW-0812">Transmembrane</keyword>
<dbReference type="EC" id="4.6.1.2" evidence="2"/>
<dbReference type="InterPro" id="IPR000719">
    <property type="entry name" value="Prot_kinase_dom"/>
</dbReference>
<dbReference type="PANTHER" id="PTHR11920">
    <property type="entry name" value="GUANYLYL CYCLASE"/>
    <property type="match status" value="1"/>
</dbReference>
<dbReference type="GO" id="GO:0004016">
    <property type="term" value="F:adenylate cyclase activity"/>
    <property type="evidence" value="ECO:0007669"/>
    <property type="project" value="TreeGrafter"/>
</dbReference>
<dbReference type="WBParaSite" id="ACRNAN_scaffold7993.g32068.t1">
    <property type="protein sequence ID" value="ACRNAN_scaffold7993.g32068.t1"/>
    <property type="gene ID" value="ACRNAN_scaffold7993.g32068"/>
</dbReference>
<dbReference type="AlphaFoldDB" id="A0A914EFQ8"/>
<dbReference type="Pfam" id="PF07714">
    <property type="entry name" value="PK_Tyr_Ser-Thr"/>
    <property type="match status" value="1"/>
</dbReference>
<keyword evidence="6" id="KW-1133">Transmembrane helix</keyword>
<sequence>MLLYLGFSGKVVIDENGNRLPIYRLYGKSDGAENDRISLVIIETNGNNTTWKPQYANEYTAIWKNWGGQRPRSRPICDFDGSACPVPFMQQYLGVVIAVVIIGCGLICGALGLIYYVYRVKQNEKVNLDLQWQIPFMTLQKPKEKGEFAKSMRSITSSHSSTTSTRMTMESKHDSDRHKYYHLNADPIVAKVHKAKPVLTNSDFVELRFMKTLEHDNLNKFLGLSFDSPMFLSCWKYCSRGSLKDIIEAGSMSFDAFFMIALIRDVCEALYFIHNNSILQQHGHLTSKNCLVDDRWQIKVEFYGLKAIKAIEPRTMHSHLWSAPEIIRYGNMVGTKPGDIYSFAIICSEIVTKKAVWNISEIALSEEEIVYRVKKGGINPLRPSLNIDPSLDLNPSVLHLIRDCWTEEPDLRPKIDMVRSLLRAMQKGQ</sequence>
<comment type="catalytic activity">
    <reaction evidence="1">
        <text>GTP = 3',5'-cyclic GMP + diphosphate</text>
        <dbReference type="Rhea" id="RHEA:13665"/>
        <dbReference type="ChEBI" id="CHEBI:33019"/>
        <dbReference type="ChEBI" id="CHEBI:37565"/>
        <dbReference type="ChEBI" id="CHEBI:57746"/>
        <dbReference type="EC" id="4.6.1.2"/>
    </reaction>
</comment>
<organism evidence="8 9">
    <name type="scientific">Acrobeloides nanus</name>
    <dbReference type="NCBI Taxonomy" id="290746"/>
    <lineage>
        <taxon>Eukaryota</taxon>
        <taxon>Metazoa</taxon>
        <taxon>Ecdysozoa</taxon>
        <taxon>Nematoda</taxon>
        <taxon>Chromadorea</taxon>
        <taxon>Rhabditida</taxon>
        <taxon>Tylenchina</taxon>
        <taxon>Cephalobomorpha</taxon>
        <taxon>Cephaloboidea</taxon>
        <taxon>Cephalobidae</taxon>
        <taxon>Acrobeloides</taxon>
    </lineage>
</organism>
<dbReference type="PANTHER" id="PTHR11920:SF493">
    <property type="entry name" value="RECEPTOR-TYPE GUANYLATE CYCLASE GCY-22"/>
    <property type="match status" value="1"/>
</dbReference>
<keyword evidence="6" id="KW-0472">Membrane</keyword>
<dbReference type="Gene3D" id="1.10.510.10">
    <property type="entry name" value="Transferase(Phosphotransferase) domain 1"/>
    <property type="match status" value="1"/>
</dbReference>
<feature type="transmembrane region" description="Helical" evidence="6">
    <location>
        <begin position="92"/>
        <end position="118"/>
    </location>
</feature>
<feature type="domain" description="Protein kinase" evidence="7">
    <location>
        <begin position="137"/>
        <end position="422"/>
    </location>
</feature>
<keyword evidence="4" id="KW-0456">Lyase</keyword>
<dbReference type="GO" id="GO:0005886">
    <property type="term" value="C:plasma membrane"/>
    <property type="evidence" value="ECO:0007669"/>
    <property type="project" value="TreeGrafter"/>
</dbReference>
<evidence type="ECO:0000256" key="6">
    <source>
        <dbReference type="SAM" id="Phobius"/>
    </source>
</evidence>
<dbReference type="Proteomes" id="UP000887540">
    <property type="component" value="Unplaced"/>
</dbReference>
<dbReference type="SUPFAM" id="SSF53822">
    <property type="entry name" value="Periplasmic binding protein-like I"/>
    <property type="match status" value="1"/>
</dbReference>
<keyword evidence="8" id="KW-1185">Reference proteome</keyword>
<evidence type="ECO:0000256" key="3">
    <source>
        <dbReference type="ARBA" id="ARBA00022741"/>
    </source>
</evidence>